<keyword evidence="1" id="KW-0812">Transmembrane</keyword>
<sequence>MMLAGVAKIGKRSSVRRVGGRSIGRVRGRYVARAVDGGSGRSSGVRVVRGVSRLRVQELRLGGSEDGGNEGQNDDHLRRSVVIVLLALIAAVFAAPKPQYLLAPASYSYSESYRQPAAATVYSSGAYIPTAYTTSYAAPAVYSASYPAAYVY</sequence>
<dbReference type="AlphaFoldDB" id="A0A182TNV1"/>
<evidence type="ECO:0000313" key="2">
    <source>
        <dbReference type="EnsemblMetazoa" id="AMEC005714-PA"/>
    </source>
</evidence>
<evidence type="ECO:0000313" key="3">
    <source>
        <dbReference type="Proteomes" id="UP000075902"/>
    </source>
</evidence>
<keyword evidence="1" id="KW-0472">Membrane</keyword>
<keyword evidence="3" id="KW-1185">Reference proteome</keyword>
<accession>A0A182TNV1</accession>
<protein>
    <submittedName>
        <fullName evidence="2">Uncharacterized protein</fullName>
    </submittedName>
</protein>
<name>A0A182TNV1_9DIPT</name>
<dbReference type="Proteomes" id="UP000075902">
    <property type="component" value="Unassembled WGS sequence"/>
</dbReference>
<evidence type="ECO:0000256" key="1">
    <source>
        <dbReference type="SAM" id="Phobius"/>
    </source>
</evidence>
<dbReference type="EnsemblMetazoa" id="AMEC005714-RA">
    <property type="protein sequence ID" value="AMEC005714-PA"/>
    <property type="gene ID" value="AMEC005714"/>
</dbReference>
<proteinExistence type="predicted"/>
<organism evidence="2 3">
    <name type="scientific">Anopheles melas</name>
    <dbReference type="NCBI Taxonomy" id="34690"/>
    <lineage>
        <taxon>Eukaryota</taxon>
        <taxon>Metazoa</taxon>
        <taxon>Ecdysozoa</taxon>
        <taxon>Arthropoda</taxon>
        <taxon>Hexapoda</taxon>
        <taxon>Insecta</taxon>
        <taxon>Pterygota</taxon>
        <taxon>Neoptera</taxon>
        <taxon>Endopterygota</taxon>
        <taxon>Diptera</taxon>
        <taxon>Nematocera</taxon>
        <taxon>Culicoidea</taxon>
        <taxon>Culicidae</taxon>
        <taxon>Anophelinae</taxon>
        <taxon>Anopheles</taxon>
    </lineage>
</organism>
<dbReference type="VEuPathDB" id="VectorBase:AMEC005714"/>
<reference evidence="3" key="1">
    <citation type="submission" date="2014-01" db="EMBL/GenBank/DDBJ databases">
        <title>The Genome Sequence of Anopheles melas CM1001059_A (V2).</title>
        <authorList>
            <consortium name="The Broad Institute Genomics Platform"/>
            <person name="Neafsey D.E."/>
            <person name="Besansky N."/>
            <person name="Howell P."/>
            <person name="Walton C."/>
            <person name="Young S.K."/>
            <person name="Zeng Q."/>
            <person name="Gargeya S."/>
            <person name="Fitzgerald M."/>
            <person name="Haas B."/>
            <person name="Abouelleil A."/>
            <person name="Allen A.W."/>
            <person name="Alvarado L."/>
            <person name="Arachchi H.M."/>
            <person name="Berlin A.M."/>
            <person name="Chapman S.B."/>
            <person name="Gainer-Dewar J."/>
            <person name="Goldberg J."/>
            <person name="Griggs A."/>
            <person name="Gujja S."/>
            <person name="Hansen M."/>
            <person name="Howarth C."/>
            <person name="Imamovic A."/>
            <person name="Ireland A."/>
            <person name="Larimer J."/>
            <person name="McCowan C."/>
            <person name="Murphy C."/>
            <person name="Pearson M."/>
            <person name="Poon T.W."/>
            <person name="Priest M."/>
            <person name="Roberts A."/>
            <person name="Saif S."/>
            <person name="Shea T."/>
            <person name="Sisk P."/>
            <person name="Sykes S."/>
            <person name="Wortman J."/>
            <person name="Nusbaum C."/>
            <person name="Birren B."/>
        </authorList>
    </citation>
    <scope>NUCLEOTIDE SEQUENCE [LARGE SCALE GENOMIC DNA]</scope>
    <source>
        <strain evidence="3">CM1001059</strain>
    </source>
</reference>
<feature type="transmembrane region" description="Helical" evidence="1">
    <location>
        <begin position="77"/>
        <end position="95"/>
    </location>
</feature>
<keyword evidence="1" id="KW-1133">Transmembrane helix</keyword>
<reference evidence="2" key="2">
    <citation type="submission" date="2020-05" db="UniProtKB">
        <authorList>
            <consortium name="EnsemblMetazoa"/>
        </authorList>
    </citation>
    <scope>IDENTIFICATION</scope>
    <source>
        <strain evidence="2">CM1001059</strain>
    </source>
</reference>